<dbReference type="Proteomes" id="UP001189429">
    <property type="component" value="Unassembled WGS sequence"/>
</dbReference>
<dbReference type="EMBL" id="CAUYUJ010017921">
    <property type="protein sequence ID" value="CAK0879116.1"/>
    <property type="molecule type" value="Genomic_DNA"/>
</dbReference>
<evidence type="ECO:0000256" key="1">
    <source>
        <dbReference type="SAM" id="MobiDB-lite"/>
    </source>
</evidence>
<evidence type="ECO:0000313" key="3">
    <source>
        <dbReference type="Proteomes" id="UP001189429"/>
    </source>
</evidence>
<reference evidence="2" key="1">
    <citation type="submission" date="2023-10" db="EMBL/GenBank/DDBJ databases">
        <authorList>
            <person name="Chen Y."/>
            <person name="Shah S."/>
            <person name="Dougan E. K."/>
            <person name="Thang M."/>
            <person name="Chan C."/>
        </authorList>
    </citation>
    <scope>NUCLEOTIDE SEQUENCE [LARGE SCALE GENOMIC DNA]</scope>
</reference>
<organism evidence="2 3">
    <name type="scientific">Prorocentrum cordatum</name>
    <dbReference type="NCBI Taxonomy" id="2364126"/>
    <lineage>
        <taxon>Eukaryota</taxon>
        <taxon>Sar</taxon>
        <taxon>Alveolata</taxon>
        <taxon>Dinophyceae</taxon>
        <taxon>Prorocentrales</taxon>
        <taxon>Prorocentraceae</taxon>
        <taxon>Prorocentrum</taxon>
    </lineage>
</organism>
<protein>
    <submittedName>
        <fullName evidence="2">Uncharacterized protein</fullName>
    </submittedName>
</protein>
<accession>A0ABN9VZI5</accession>
<feature type="region of interest" description="Disordered" evidence="1">
    <location>
        <begin position="509"/>
        <end position="555"/>
    </location>
</feature>
<comment type="caution">
    <text evidence="2">The sequence shown here is derived from an EMBL/GenBank/DDBJ whole genome shotgun (WGS) entry which is preliminary data.</text>
</comment>
<name>A0ABN9VZI5_9DINO</name>
<evidence type="ECO:0000313" key="2">
    <source>
        <dbReference type="EMBL" id="CAK0879116.1"/>
    </source>
</evidence>
<sequence length="848" mass="94284">MANRAANQRVHQVRCDLCEHGAKGQKTGMPIKRPAKLLTTRRDFQQLRRACGRSSVYPDWFCRSVVRLVEQIMRWQCRRRAREPEPMGDGEDFAETHDVKADEIVDGRIGVGAVISTKKAAACYKQAELTLLWRLRIIHLMEIWVAAAEGLVCGVCRSQHRPGAKGSARLQFVRDFGDDVRFACFELKYVEGKSYWYCSIGDSAATIHVAMLIASRASQELASAFERTMVDSSITGQDEMRSLGIVVSGAKNSFRRRACFGPAQWVLGRDLRMPADLVGDAADCSARGLAASDENICGRCALRAAALESFKRMENDDQFRWGLLSRARTVATPVSVGEMRYVLRQIKMKEQREQRNRNDKKCICRAMLVAPEHIEALAPEDVWFPNGRGEIGLAVAELNRARNSLELEEALVEDVRRQPGWSEIRPDEMEADWRGFIEKPEDDDVRVETGVDEEPGAVVEALELTPGTDIIMHQSPPCPLGPAEFRRRRATFDGGDSSDFGLKRLQMSRHQPGASVEPARAASREPKVAADGEAVAEPPAGGVRDRSRSAPRQALQTSIVAERVKRKQADKDIRWKDIKGTDREAVGRTVKPGMILISRFVYWLSSLDPKQLIRILKGVFGLSTAPKVVGDSLRKGRKTELTAEATPAEFSDKRSALGALGWLSSQIRPDLVAGVAMGQHAQDKPTVQDLLESDRLSKQARKRAGAGLELPELHCPLCLVPYRDASRANADEEPPGPFFSPLNEFTSAEENHFHIRSQAGRVACLAEAGIPRGGRRLPSSVVAVTESIPETASACWEIRGFSLMDRRPDRFIESPPLVEVAGKHFKLRSGVPWRVPEGKRLWRVLDLL</sequence>
<gene>
    <name evidence="2" type="ORF">PCOR1329_LOCUS62640</name>
</gene>
<keyword evidence="3" id="KW-1185">Reference proteome</keyword>
<proteinExistence type="predicted"/>